<reference evidence="1 2" key="1">
    <citation type="journal article" date="2014" name="PLoS Genet.">
        <title>The Genome of Spironucleus salmonicida Highlights a Fish Pathogen Adapted to Fluctuating Environments.</title>
        <authorList>
            <person name="Xu F."/>
            <person name="Jerlstrom-Hultqvist J."/>
            <person name="Einarsson E."/>
            <person name="Astvaldsson A."/>
            <person name="Svard S.G."/>
            <person name="Andersson J.O."/>
        </authorList>
    </citation>
    <scope>NUCLEOTIDE SEQUENCE</scope>
    <source>
        <strain evidence="2">ATCC 50377</strain>
    </source>
</reference>
<sequence length="85" mass="10108">MARFKKAPTKHAKADKKNKWTKEQWESYFDKEIAIREQLLEKAKKEKDVEKIAVFESKIVQLGEARIAKREYVAKNDELKTKDRV</sequence>
<protein>
    <submittedName>
        <fullName evidence="1">Uncharacterized protein</fullName>
    </submittedName>
</protein>
<proteinExistence type="predicted"/>
<accession>V6LPA1</accession>
<name>V6LPA1_9EUKA</name>
<keyword evidence="3" id="KW-1185">Reference proteome</keyword>
<dbReference type="VEuPathDB" id="GiardiaDB:SS50377_23756"/>
<dbReference type="EMBL" id="AUWU02000004">
    <property type="protein sequence ID" value="KAH0573821.1"/>
    <property type="molecule type" value="Genomic_DNA"/>
</dbReference>
<reference evidence="2" key="2">
    <citation type="submission" date="2020-12" db="EMBL/GenBank/DDBJ databases">
        <title>New Spironucleus salmonicida genome in near-complete chromosomes.</title>
        <authorList>
            <person name="Xu F."/>
            <person name="Kurt Z."/>
            <person name="Jimenez-Gonzalez A."/>
            <person name="Astvaldsson A."/>
            <person name="Andersson J.O."/>
            <person name="Svard S.G."/>
        </authorList>
    </citation>
    <scope>NUCLEOTIDE SEQUENCE</scope>
    <source>
        <strain evidence="2">ATCC 50377</strain>
    </source>
</reference>
<dbReference type="AlphaFoldDB" id="V6LPA1"/>
<dbReference type="EMBL" id="KI546074">
    <property type="protein sequence ID" value="EST46435.1"/>
    <property type="molecule type" value="Genomic_DNA"/>
</dbReference>
<evidence type="ECO:0000313" key="1">
    <source>
        <dbReference type="EMBL" id="EST46435.1"/>
    </source>
</evidence>
<organism evidence="1">
    <name type="scientific">Spironucleus salmonicida</name>
    <dbReference type="NCBI Taxonomy" id="348837"/>
    <lineage>
        <taxon>Eukaryota</taxon>
        <taxon>Metamonada</taxon>
        <taxon>Diplomonadida</taxon>
        <taxon>Hexamitidae</taxon>
        <taxon>Hexamitinae</taxon>
        <taxon>Spironucleus</taxon>
    </lineage>
</organism>
<dbReference type="Proteomes" id="UP000018208">
    <property type="component" value="Unassembled WGS sequence"/>
</dbReference>
<evidence type="ECO:0000313" key="2">
    <source>
        <dbReference type="EMBL" id="KAH0573821.1"/>
    </source>
</evidence>
<evidence type="ECO:0000313" key="3">
    <source>
        <dbReference type="Proteomes" id="UP000018208"/>
    </source>
</evidence>
<gene>
    <name evidence="1" type="ORF">SS50377_13520</name>
    <name evidence="2" type="ORF">SS50377_23756</name>
</gene>